<organism evidence="3 4">
    <name type="scientific">Natrinema hispanicum</name>
    <dbReference type="NCBI Taxonomy" id="392421"/>
    <lineage>
        <taxon>Archaea</taxon>
        <taxon>Methanobacteriati</taxon>
        <taxon>Methanobacteriota</taxon>
        <taxon>Stenosarchaea group</taxon>
        <taxon>Halobacteria</taxon>
        <taxon>Halobacteriales</taxon>
        <taxon>Natrialbaceae</taxon>
        <taxon>Natrinema</taxon>
    </lineage>
</organism>
<dbReference type="EMBL" id="SHMP01000007">
    <property type="protein sequence ID" value="RZV06665.1"/>
    <property type="molecule type" value="Genomic_DNA"/>
</dbReference>
<dbReference type="Proteomes" id="UP000291097">
    <property type="component" value="Unassembled WGS sequence"/>
</dbReference>
<dbReference type="Pfam" id="PF24038">
    <property type="entry name" value="DUF7347"/>
    <property type="match status" value="1"/>
</dbReference>
<reference evidence="3 4" key="1">
    <citation type="submission" date="2019-02" db="EMBL/GenBank/DDBJ databases">
        <title>Genomic Encyclopedia of Archaeal and Bacterial Type Strains, Phase II (KMG-II): from individual species to whole genera.</title>
        <authorList>
            <person name="Goeker M."/>
        </authorList>
    </citation>
    <scope>NUCLEOTIDE SEQUENCE [LARGE SCALE GENOMIC DNA]</scope>
    <source>
        <strain evidence="3 4">DSM 18328</strain>
    </source>
</reference>
<dbReference type="OrthoDB" id="8482at2157"/>
<dbReference type="AlphaFoldDB" id="A0A482Y952"/>
<dbReference type="Pfam" id="PF24042">
    <property type="entry name" value="DUF7351"/>
    <property type="match status" value="1"/>
</dbReference>
<dbReference type="InterPro" id="IPR055775">
    <property type="entry name" value="DUF7351"/>
</dbReference>
<name>A0A482Y952_9EURY</name>
<feature type="domain" description="DUF7347" evidence="1">
    <location>
        <begin position="9"/>
        <end position="89"/>
    </location>
</feature>
<evidence type="ECO:0000313" key="4">
    <source>
        <dbReference type="Proteomes" id="UP000291097"/>
    </source>
</evidence>
<proteinExistence type="predicted"/>
<evidence type="ECO:0000313" key="3">
    <source>
        <dbReference type="EMBL" id="RZV06665.1"/>
    </source>
</evidence>
<gene>
    <name evidence="3" type="ORF">BDK88_3690</name>
</gene>
<dbReference type="RefSeq" id="WP_130501522.1">
    <property type="nucleotide sequence ID" value="NZ_SHMP01000007.1"/>
</dbReference>
<comment type="caution">
    <text evidence="3">The sequence shown here is derived from an EMBL/GenBank/DDBJ whole genome shotgun (WGS) entry which is preliminary data.</text>
</comment>
<evidence type="ECO:0000259" key="2">
    <source>
        <dbReference type="Pfam" id="PF24042"/>
    </source>
</evidence>
<accession>A0A482Y952</accession>
<dbReference type="InterPro" id="IPR055771">
    <property type="entry name" value="DUF7347"/>
</dbReference>
<sequence>MTDEDSTREAAYAVLTDETRVRILFALADRYDEAWSSEWPTFSELRTQVGVNDTSRFSYHLTELQDEFVRKVDGRYLPRVAALEIVAAIRAGTYGEARAGDEESDIEQREIDCECLHCDQALVATYRNHQLYVGCPEHGAAVAYPTPPRAARSRTIDEVIDCSLRKHACDVRLLREGVCPHCWGTANLSFPRDSVPDTYLLDDVPYATAACDICWLSYPIPIAHTILGHPAVETLYANCGLGPRDAQLGPHDLARVSDVSLSERDSPAARIVVELRDNQVVFDLDETCSVLDHRR</sequence>
<protein>
    <submittedName>
        <fullName evidence="3">Uncharacterized protein</fullName>
    </submittedName>
</protein>
<feature type="domain" description="DUF7351" evidence="2">
    <location>
        <begin position="113"/>
        <end position="290"/>
    </location>
</feature>
<evidence type="ECO:0000259" key="1">
    <source>
        <dbReference type="Pfam" id="PF24038"/>
    </source>
</evidence>